<comment type="caution">
    <text evidence="2">The sequence shown here is derived from an EMBL/GenBank/DDBJ whole genome shotgun (WGS) entry which is preliminary data.</text>
</comment>
<reference evidence="2" key="1">
    <citation type="submission" date="2019-10" db="EMBL/GenBank/DDBJ databases">
        <authorList>
            <person name="Soares A.E.R."/>
            <person name="Aleixo A."/>
            <person name="Schneider P."/>
            <person name="Miyaki C.Y."/>
            <person name="Schneider M.P."/>
            <person name="Mello C."/>
            <person name="Vasconcelos A.T.R."/>
        </authorList>
    </citation>
    <scope>NUCLEOTIDE SEQUENCE</scope>
    <source>
        <tissue evidence="2">Muscle</tissue>
    </source>
</reference>
<dbReference type="Pfam" id="PF19737">
    <property type="entry name" value="FKTN_N"/>
    <property type="match status" value="1"/>
</dbReference>
<evidence type="ECO:0000313" key="3">
    <source>
        <dbReference type="Proteomes" id="UP001145742"/>
    </source>
</evidence>
<dbReference type="EMBL" id="WHWB01035159">
    <property type="protein sequence ID" value="KAJ7402707.1"/>
    <property type="molecule type" value="Genomic_DNA"/>
</dbReference>
<keyword evidence="3" id="KW-1185">Reference proteome</keyword>
<proteinExistence type="predicted"/>
<evidence type="ECO:0000313" key="2">
    <source>
        <dbReference type="EMBL" id="KAJ7402707.1"/>
    </source>
</evidence>
<evidence type="ECO:0000259" key="1">
    <source>
        <dbReference type="Pfam" id="PF19737"/>
    </source>
</evidence>
<name>A0ABQ9CJN4_9PASS</name>
<feature type="domain" description="Ribitol-5-phosphate transferase FKTN N-terminal" evidence="1">
    <location>
        <begin position="8"/>
        <end position="80"/>
    </location>
</feature>
<accession>A0ABQ9CJN4</accession>
<sequence>MVFLSSGKQHVVRKFLGLISSHNIPVYLIDPLILGLVDKDMEQIRSSPGGPSPQCRYFCAPRDFTTFALLDKTWKHERGLWIHFVVTFQAEETLFSSRSSPGAGLDALGVS</sequence>
<dbReference type="Proteomes" id="UP001145742">
    <property type="component" value="Unassembled WGS sequence"/>
</dbReference>
<organism evidence="2 3">
    <name type="scientific">Willisornis vidua</name>
    <name type="common">Xingu scale-backed antbird</name>
    <dbReference type="NCBI Taxonomy" id="1566151"/>
    <lineage>
        <taxon>Eukaryota</taxon>
        <taxon>Metazoa</taxon>
        <taxon>Chordata</taxon>
        <taxon>Craniata</taxon>
        <taxon>Vertebrata</taxon>
        <taxon>Euteleostomi</taxon>
        <taxon>Archelosauria</taxon>
        <taxon>Archosauria</taxon>
        <taxon>Dinosauria</taxon>
        <taxon>Saurischia</taxon>
        <taxon>Theropoda</taxon>
        <taxon>Coelurosauria</taxon>
        <taxon>Aves</taxon>
        <taxon>Neognathae</taxon>
        <taxon>Neoaves</taxon>
        <taxon>Telluraves</taxon>
        <taxon>Australaves</taxon>
        <taxon>Passeriformes</taxon>
        <taxon>Thamnophilidae</taxon>
        <taxon>Willisornis</taxon>
    </lineage>
</organism>
<dbReference type="InterPro" id="IPR045587">
    <property type="entry name" value="FKTN_N"/>
</dbReference>
<protein>
    <recommendedName>
        <fullName evidence="1">Ribitol-5-phosphate transferase FKTN N-terminal domain-containing protein</fullName>
    </recommendedName>
</protein>
<gene>
    <name evidence="2" type="ORF">WISP_00138</name>
</gene>